<sequence length="252" mass="29722">MSGQTVPNRCLTDLADVLLEYLLEYDGDLQFTYLLLNTHLRKIAVKSERICCNQSLHISVSPRLNKLQAIHPNVSFSYQLNISHNTWVVAYSRVNCTYYLNLRLSAETIESFLEQYSVLHNCPEKIQSHPLMKLYLPLYACRNQKHNVWLLEGSERKCLPNLLIWLSHYYQVHIFGNEESERGQNRDRNNSVKKSLLQHELSFYHNNGKSLRYNWFEVQTKEYWDTLEKMLALKNVRSLQWSQLGIALCKHT</sequence>
<keyword evidence="2" id="KW-1185">Reference proteome</keyword>
<accession>X6NF12</accession>
<dbReference type="AlphaFoldDB" id="X6NF12"/>
<dbReference type="EMBL" id="ASPP01009602">
    <property type="protein sequence ID" value="ETO23917.1"/>
    <property type="molecule type" value="Genomic_DNA"/>
</dbReference>
<gene>
    <name evidence="1" type="ORF">RFI_13242</name>
</gene>
<protein>
    <submittedName>
        <fullName evidence="1">Uncharacterized protein</fullName>
    </submittedName>
</protein>
<organism evidence="1 2">
    <name type="scientific">Reticulomyxa filosa</name>
    <dbReference type="NCBI Taxonomy" id="46433"/>
    <lineage>
        <taxon>Eukaryota</taxon>
        <taxon>Sar</taxon>
        <taxon>Rhizaria</taxon>
        <taxon>Retaria</taxon>
        <taxon>Foraminifera</taxon>
        <taxon>Monothalamids</taxon>
        <taxon>Reticulomyxidae</taxon>
        <taxon>Reticulomyxa</taxon>
    </lineage>
</organism>
<evidence type="ECO:0000313" key="2">
    <source>
        <dbReference type="Proteomes" id="UP000023152"/>
    </source>
</evidence>
<name>X6NF12_RETFI</name>
<comment type="caution">
    <text evidence="1">The sequence shown here is derived from an EMBL/GenBank/DDBJ whole genome shotgun (WGS) entry which is preliminary data.</text>
</comment>
<dbReference type="Proteomes" id="UP000023152">
    <property type="component" value="Unassembled WGS sequence"/>
</dbReference>
<proteinExistence type="predicted"/>
<evidence type="ECO:0000313" key="1">
    <source>
        <dbReference type="EMBL" id="ETO23917.1"/>
    </source>
</evidence>
<reference evidence="1 2" key="1">
    <citation type="journal article" date="2013" name="Curr. Biol.">
        <title>The Genome of the Foraminiferan Reticulomyxa filosa.</title>
        <authorList>
            <person name="Glockner G."/>
            <person name="Hulsmann N."/>
            <person name="Schleicher M."/>
            <person name="Noegel A.A."/>
            <person name="Eichinger L."/>
            <person name="Gallinger C."/>
            <person name="Pawlowski J."/>
            <person name="Sierra R."/>
            <person name="Euteneuer U."/>
            <person name="Pillet L."/>
            <person name="Moustafa A."/>
            <person name="Platzer M."/>
            <person name="Groth M."/>
            <person name="Szafranski K."/>
            <person name="Schliwa M."/>
        </authorList>
    </citation>
    <scope>NUCLEOTIDE SEQUENCE [LARGE SCALE GENOMIC DNA]</scope>
</reference>